<keyword evidence="3" id="KW-1185">Reference proteome</keyword>
<protein>
    <submittedName>
        <fullName evidence="2">Uncharacterized protein</fullName>
    </submittedName>
</protein>
<sequence>MAPKQIVDFDERDYDEMIELSTLLGRECIINIAPQSQDCGCELGEAQSSSSSVDRKSTIMTPRPRKELPPSILRHRLHPRQEQPPHWPKLQRVHFADERPRKISSSPPSVITAIYYRPRTPIADVSSLYYSALDVKNFKREFRALLRSQELARQRFERLSPTADTTDTDVACPTVQHHDNSFWRSKVSRWSAQTKEVTSAATASDPPSSGGNEESNQYITDCDDDVDYTPSSQGGIFSSVFDVAREAVSLLGTSSSSAYYYQKDSTLYLFKKNAL</sequence>
<gene>
    <name evidence="2" type="ORF">QTG54_008472</name>
</gene>
<dbReference type="AlphaFoldDB" id="A0AAD8Y8Y6"/>
<dbReference type="EMBL" id="JATAAI010000014">
    <property type="protein sequence ID" value="KAK1741220.1"/>
    <property type="molecule type" value="Genomic_DNA"/>
</dbReference>
<evidence type="ECO:0000256" key="1">
    <source>
        <dbReference type="SAM" id="MobiDB-lite"/>
    </source>
</evidence>
<evidence type="ECO:0000313" key="3">
    <source>
        <dbReference type="Proteomes" id="UP001224775"/>
    </source>
</evidence>
<organism evidence="2 3">
    <name type="scientific">Skeletonema marinoi</name>
    <dbReference type="NCBI Taxonomy" id="267567"/>
    <lineage>
        <taxon>Eukaryota</taxon>
        <taxon>Sar</taxon>
        <taxon>Stramenopiles</taxon>
        <taxon>Ochrophyta</taxon>
        <taxon>Bacillariophyta</taxon>
        <taxon>Coscinodiscophyceae</taxon>
        <taxon>Thalassiosirophycidae</taxon>
        <taxon>Thalassiosirales</taxon>
        <taxon>Skeletonemataceae</taxon>
        <taxon>Skeletonema</taxon>
        <taxon>Skeletonema marinoi-dohrnii complex</taxon>
    </lineage>
</organism>
<evidence type="ECO:0000313" key="2">
    <source>
        <dbReference type="EMBL" id="KAK1741220.1"/>
    </source>
</evidence>
<reference evidence="2" key="1">
    <citation type="submission" date="2023-06" db="EMBL/GenBank/DDBJ databases">
        <title>Survivors Of The Sea: Transcriptome response of Skeletonema marinoi to long-term dormancy.</title>
        <authorList>
            <person name="Pinder M.I.M."/>
            <person name="Kourtchenko O."/>
            <person name="Robertson E.K."/>
            <person name="Larsson T."/>
            <person name="Maumus F."/>
            <person name="Osuna-Cruz C.M."/>
            <person name="Vancaester E."/>
            <person name="Stenow R."/>
            <person name="Vandepoele K."/>
            <person name="Ploug H."/>
            <person name="Bruchert V."/>
            <person name="Godhe A."/>
            <person name="Topel M."/>
        </authorList>
    </citation>
    <scope>NUCLEOTIDE SEQUENCE</scope>
    <source>
        <strain evidence="2">R05AC</strain>
    </source>
</reference>
<feature type="region of interest" description="Disordered" evidence="1">
    <location>
        <begin position="195"/>
        <end position="224"/>
    </location>
</feature>
<dbReference type="Proteomes" id="UP001224775">
    <property type="component" value="Unassembled WGS sequence"/>
</dbReference>
<feature type="region of interest" description="Disordered" evidence="1">
    <location>
        <begin position="43"/>
        <end position="67"/>
    </location>
</feature>
<proteinExistence type="predicted"/>
<name>A0AAD8Y8Y6_9STRA</name>
<feature type="compositionally biased region" description="Low complexity" evidence="1">
    <location>
        <begin position="198"/>
        <end position="209"/>
    </location>
</feature>
<accession>A0AAD8Y8Y6</accession>
<comment type="caution">
    <text evidence="2">The sequence shown here is derived from an EMBL/GenBank/DDBJ whole genome shotgun (WGS) entry which is preliminary data.</text>
</comment>
<feature type="compositionally biased region" description="Polar residues" evidence="1">
    <location>
        <begin position="210"/>
        <end position="219"/>
    </location>
</feature>